<feature type="domain" description="VWFA" evidence="1">
    <location>
        <begin position="155"/>
        <end position="446"/>
    </location>
</feature>
<sequence length="454" mass="49309">MRSKPRATFGRDQRGSVAIIFCLVLVPLLGFTGLATDYAKSVLVKRRLELAIDSAALAAVRRTVDVINEGSRSQAEAIASGEQEGKAYLAAQSGRIMDSALKVATVKITVSGGTISSETQYAANVPTVFARLFGREEFQVAGASGASMTLPPYVDVHVLVDVSQSMGIGATEIDQDIIRKMKVRRFGNGTSRIELNNCAFGCHILQSEFKSNDPRYPTLSTYEMAHDNGARMRIDVVRDAVKELATSLLDNENKRYRVAVHTFHSSFATLLSPTGDRTAATRAIAGIETSTREGGTNAHVAFEALNDLVGVPGDGLTQMSTKSIVVIMTDGTEDTQMEYPDRDGITWDPRFKYFEPTAGDWGGRIQSFDPKMCQPLKNKGVRLIALNTKYIVPAGDVNDKFTAITNWLHSFIDGNMAACVSAKSDYYDASSPADIDRAVRQIVSSISKPLALTR</sequence>
<gene>
    <name evidence="2" type="ORF">GGR04_003172</name>
</gene>
<keyword evidence="3" id="KW-1185">Reference proteome</keyword>
<dbReference type="InterPro" id="IPR002035">
    <property type="entry name" value="VWF_A"/>
</dbReference>
<dbReference type="AlphaFoldDB" id="A0A7W6H685"/>
<name>A0A7W6H685_9HYPH</name>
<dbReference type="Proteomes" id="UP000542776">
    <property type="component" value="Unassembled WGS sequence"/>
</dbReference>
<evidence type="ECO:0000313" key="3">
    <source>
        <dbReference type="Proteomes" id="UP000542776"/>
    </source>
</evidence>
<dbReference type="RefSeq" id="WP_183200853.1">
    <property type="nucleotide sequence ID" value="NZ_JACIEK010000009.1"/>
</dbReference>
<organism evidence="2 3">
    <name type="scientific">Aureimonas pseudogalii</name>
    <dbReference type="NCBI Taxonomy" id="1744844"/>
    <lineage>
        <taxon>Bacteria</taxon>
        <taxon>Pseudomonadati</taxon>
        <taxon>Pseudomonadota</taxon>
        <taxon>Alphaproteobacteria</taxon>
        <taxon>Hyphomicrobiales</taxon>
        <taxon>Aurantimonadaceae</taxon>
        <taxon>Aureimonas</taxon>
    </lineage>
</organism>
<dbReference type="EMBL" id="JACIEK010000009">
    <property type="protein sequence ID" value="MBB3999303.1"/>
    <property type="molecule type" value="Genomic_DNA"/>
</dbReference>
<dbReference type="PROSITE" id="PS50234">
    <property type="entry name" value="VWFA"/>
    <property type="match status" value="1"/>
</dbReference>
<dbReference type="Pfam" id="PF13519">
    <property type="entry name" value="VWA_2"/>
    <property type="match status" value="1"/>
</dbReference>
<reference evidence="2 3" key="1">
    <citation type="submission" date="2020-08" db="EMBL/GenBank/DDBJ databases">
        <title>Genomic Encyclopedia of Type Strains, Phase IV (KMG-IV): sequencing the most valuable type-strain genomes for metagenomic binning, comparative biology and taxonomic classification.</title>
        <authorList>
            <person name="Goeker M."/>
        </authorList>
    </citation>
    <scope>NUCLEOTIDE SEQUENCE [LARGE SCALE GENOMIC DNA]</scope>
    <source>
        <strain evidence="2 3">DSM 102238</strain>
    </source>
</reference>
<dbReference type="SUPFAM" id="SSF53300">
    <property type="entry name" value="vWA-like"/>
    <property type="match status" value="1"/>
</dbReference>
<evidence type="ECO:0000259" key="1">
    <source>
        <dbReference type="PROSITE" id="PS50234"/>
    </source>
</evidence>
<dbReference type="CDD" id="cd00198">
    <property type="entry name" value="vWFA"/>
    <property type="match status" value="1"/>
</dbReference>
<dbReference type="Pfam" id="PF13400">
    <property type="entry name" value="Tad"/>
    <property type="match status" value="1"/>
</dbReference>
<proteinExistence type="predicted"/>
<accession>A0A7W6H685</accession>
<evidence type="ECO:0000313" key="2">
    <source>
        <dbReference type="EMBL" id="MBB3999303.1"/>
    </source>
</evidence>
<comment type="caution">
    <text evidence="2">The sequence shown here is derived from an EMBL/GenBank/DDBJ whole genome shotgun (WGS) entry which is preliminary data.</text>
</comment>
<dbReference type="InterPro" id="IPR028087">
    <property type="entry name" value="Tad_N"/>
</dbReference>
<protein>
    <submittedName>
        <fullName evidence="2">Flp pilus assembly protein TadG</fullName>
    </submittedName>
</protein>
<dbReference type="Gene3D" id="3.40.50.410">
    <property type="entry name" value="von Willebrand factor, type A domain"/>
    <property type="match status" value="1"/>
</dbReference>
<dbReference type="InterPro" id="IPR036465">
    <property type="entry name" value="vWFA_dom_sf"/>
</dbReference>